<evidence type="ECO:0000256" key="8">
    <source>
        <dbReference type="ARBA" id="ARBA00048679"/>
    </source>
</evidence>
<comment type="catalytic activity">
    <reaction evidence="7">
        <text>L-threonyl-[protein] + ATP = O-phospho-L-threonyl-[protein] + ADP + H(+)</text>
        <dbReference type="Rhea" id="RHEA:46608"/>
        <dbReference type="Rhea" id="RHEA-COMP:11060"/>
        <dbReference type="Rhea" id="RHEA-COMP:11605"/>
        <dbReference type="ChEBI" id="CHEBI:15378"/>
        <dbReference type="ChEBI" id="CHEBI:30013"/>
        <dbReference type="ChEBI" id="CHEBI:30616"/>
        <dbReference type="ChEBI" id="CHEBI:61977"/>
        <dbReference type="ChEBI" id="CHEBI:456216"/>
        <dbReference type="EC" id="2.7.11.1"/>
    </reaction>
</comment>
<keyword evidence="5 10" id="KW-0418">Kinase</keyword>
<dbReference type="PANTHER" id="PTHR37171">
    <property type="entry name" value="SERINE/THREONINE-PROTEIN KINASE YRZF-RELATED"/>
    <property type="match status" value="1"/>
</dbReference>
<dbReference type="InterPro" id="IPR018934">
    <property type="entry name" value="RIO_dom"/>
</dbReference>
<keyword evidence="11" id="KW-1185">Reference proteome</keyword>
<evidence type="ECO:0000313" key="10">
    <source>
        <dbReference type="EMBL" id="RIW38294.1"/>
    </source>
</evidence>
<dbReference type="Gene3D" id="1.10.510.10">
    <property type="entry name" value="Transferase(Phosphotransferase) domain 1"/>
    <property type="match status" value="1"/>
</dbReference>
<evidence type="ECO:0000256" key="1">
    <source>
        <dbReference type="ARBA" id="ARBA00012513"/>
    </source>
</evidence>
<dbReference type="InterPro" id="IPR052396">
    <property type="entry name" value="Meiotic_Drive_Suppr_Kinase"/>
</dbReference>
<organism evidence="10 11">
    <name type="scientific">Bacillus salacetis</name>
    <dbReference type="NCBI Taxonomy" id="2315464"/>
    <lineage>
        <taxon>Bacteria</taxon>
        <taxon>Bacillati</taxon>
        <taxon>Bacillota</taxon>
        <taxon>Bacilli</taxon>
        <taxon>Bacillales</taxon>
        <taxon>Bacillaceae</taxon>
        <taxon>Bacillus</taxon>
    </lineage>
</organism>
<feature type="domain" description="RIO-type" evidence="9">
    <location>
        <begin position="92"/>
        <end position="183"/>
    </location>
</feature>
<evidence type="ECO:0000256" key="2">
    <source>
        <dbReference type="ARBA" id="ARBA00022527"/>
    </source>
</evidence>
<dbReference type="EMBL" id="QXIR01000002">
    <property type="protein sequence ID" value="RIW38294.1"/>
    <property type="molecule type" value="Genomic_DNA"/>
</dbReference>
<dbReference type="GO" id="GO:0004674">
    <property type="term" value="F:protein serine/threonine kinase activity"/>
    <property type="evidence" value="ECO:0007669"/>
    <property type="project" value="UniProtKB-KW"/>
</dbReference>
<evidence type="ECO:0000313" key="11">
    <source>
        <dbReference type="Proteomes" id="UP000265801"/>
    </source>
</evidence>
<evidence type="ECO:0000256" key="6">
    <source>
        <dbReference type="ARBA" id="ARBA00022840"/>
    </source>
</evidence>
<gene>
    <name evidence="10" type="ORF">D3H55_01760</name>
</gene>
<keyword evidence="2 10" id="KW-0723">Serine/threonine-protein kinase</keyword>
<evidence type="ECO:0000256" key="7">
    <source>
        <dbReference type="ARBA" id="ARBA00047899"/>
    </source>
</evidence>
<dbReference type="RefSeq" id="WP_119545192.1">
    <property type="nucleotide sequence ID" value="NZ_QXIR01000002.1"/>
</dbReference>
<dbReference type="Pfam" id="PF01163">
    <property type="entry name" value="RIO1"/>
    <property type="match status" value="1"/>
</dbReference>
<comment type="catalytic activity">
    <reaction evidence="8">
        <text>L-seryl-[protein] + ATP = O-phospho-L-seryl-[protein] + ADP + H(+)</text>
        <dbReference type="Rhea" id="RHEA:17989"/>
        <dbReference type="Rhea" id="RHEA-COMP:9863"/>
        <dbReference type="Rhea" id="RHEA-COMP:11604"/>
        <dbReference type="ChEBI" id="CHEBI:15378"/>
        <dbReference type="ChEBI" id="CHEBI:29999"/>
        <dbReference type="ChEBI" id="CHEBI:30616"/>
        <dbReference type="ChEBI" id="CHEBI:83421"/>
        <dbReference type="ChEBI" id="CHEBI:456216"/>
        <dbReference type="EC" id="2.7.11.1"/>
    </reaction>
</comment>
<evidence type="ECO:0000256" key="5">
    <source>
        <dbReference type="ARBA" id="ARBA00022777"/>
    </source>
</evidence>
<keyword evidence="3" id="KW-0808">Transferase</keyword>
<protein>
    <recommendedName>
        <fullName evidence="1">non-specific serine/threonine protein kinase</fullName>
        <ecNumber evidence="1">2.7.11.1</ecNumber>
    </recommendedName>
</protein>
<dbReference type="AlphaFoldDB" id="A0A3A1R939"/>
<dbReference type="Proteomes" id="UP000265801">
    <property type="component" value="Unassembled WGS sequence"/>
</dbReference>
<dbReference type="GO" id="GO:0005524">
    <property type="term" value="F:ATP binding"/>
    <property type="evidence" value="ECO:0007669"/>
    <property type="project" value="UniProtKB-KW"/>
</dbReference>
<dbReference type="PANTHER" id="PTHR37171:SF1">
    <property type="entry name" value="SERINE_THREONINE-PROTEIN KINASE YRZF-RELATED"/>
    <property type="match status" value="1"/>
</dbReference>
<evidence type="ECO:0000256" key="4">
    <source>
        <dbReference type="ARBA" id="ARBA00022741"/>
    </source>
</evidence>
<keyword evidence="6" id="KW-0067">ATP-binding</keyword>
<dbReference type="SUPFAM" id="SSF56112">
    <property type="entry name" value="Protein kinase-like (PK-like)"/>
    <property type="match status" value="1"/>
</dbReference>
<dbReference type="OrthoDB" id="529320at2"/>
<reference evidence="10 11" key="1">
    <citation type="submission" date="2018-09" db="EMBL/GenBank/DDBJ databases">
        <title>Bacillus saliacetes sp. nov., isolated from Thai shrimp paste (Ka-pi).</title>
        <authorList>
            <person name="Daroonpunt R."/>
            <person name="Tanasupawat S."/>
            <person name="Yiamsombut S."/>
        </authorList>
    </citation>
    <scope>NUCLEOTIDE SEQUENCE [LARGE SCALE GENOMIC DNA]</scope>
    <source>
        <strain evidence="10 11">SKP7-4</strain>
    </source>
</reference>
<name>A0A3A1R939_9BACI</name>
<proteinExistence type="predicted"/>
<dbReference type="InterPro" id="IPR011009">
    <property type="entry name" value="Kinase-like_dom_sf"/>
</dbReference>
<evidence type="ECO:0000259" key="9">
    <source>
        <dbReference type="Pfam" id="PF01163"/>
    </source>
</evidence>
<comment type="caution">
    <text evidence="10">The sequence shown here is derived from an EMBL/GenBank/DDBJ whole genome shotgun (WGS) entry which is preliminary data.</text>
</comment>
<dbReference type="EC" id="2.7.11.1" evidence="1"/>
<accession>A0A3A1R939</accession>
<evidence type="ECO:0000256" key="3">
    <source>
        <dbReference type="ARBA" id="ARBA00022679"/>
    </source>
</evidence>
<sequence>MPAEWHSVVPDLNKLAVTSNTDNEPVSIDGNAENLLLIGTGTDAAVFRSMHHPHLAFKLYAEEKQEKKAVEEEVYDRLGDSPYFSKKMGSGENFLVMSFIEGTTLYDCLLQGITIPPEVIQEVEKARDHIRSCGLNPRDMHLKNILYHSGEVKIIDVSEYVQPGNDLRWEYLKKGYEQYYRFIAGKPIPSWMVETVRTWFNHTNGPQFTFEDFMKKVMSLTFKWK</sequence>
<keyword evidence="4" id="KW-0547">Nucleotide-binding</keyword>